<dbReference type="EMBL" id="JAHRHJ020000010">
    <property type="protein sequence ID" value="KAH9298828.1"/>
    <property type="molecule type" value="Genomic_DNA"/>
</dbReference>
<feature type="non-terminal residue" evidence="1">
    <location>
        <position position="133"/>
    </location>
</feature>
<organism evidence="1 2">
    <name type="scientific">Taxus chinensis</name>
    <name type="common">Chinese yew</name>
    <name type="synonym">Taxus wallichiana var. chinensis</name>
    <dbReference type="NCBI Taxonomy" id="29808"/>
    <lineage>
        <taxon>Eukaryota</taxon>
        <taxon>Viridiplantae</taxon>
        <taxon>Streptophyta</taxon>
        <taxon>Embryophyta</taxon>
        <taxon>Tracheophyta</taxon>
        <taxon>Spermatophyta</taxon>
        <taxon>Pinopsida</taxon>
        <taxon>Pinidae</taxon>
        <taxon>Conifers II</taxon>
        <taxon>Cupressales</taxon>
        <taxon>Taxaceae</taxon>
        <taxon>Taxus</taxon>
    </lineage>
</organism>
<evidence type="ECO:0000313" key="1">
    <source>
        <dbReference type="EMBL" id="KAH9298828.1"/>
    </source>
</evidence>
<accession>A0AA38CHG3</accession>
<name>A0AA38CHG3_TAXCH</name>
<comment type="caution">
    <text evidence="1">The sequence shown here is derived from an EMBL/GenBank/DDBJ whole genome shotgun (WGS) entry which is preliminary data.</text>
</comment>
<dbReference type="AlphaFoldDB" id="A0AA38CHG3"/>
<sequence length="133" mass="15156">MGDSGKVEELIQELFGETETGACFADEEDDIILLECASLEKDKGKMVYIIDEEEVEHLDVDHSHGTREVLASVDVDARAYHEPMKTKKVNIGTKAEPKEVIIGDYWLESEVAKIIELLRDYEDLFPRGYHELK</sequence>
<dbReference type="Proteomes" id="UP000824469">
    <property type="component" value="Unassembled WGS sequence"/>
</dbReference>
<keyword evidence="2" id="KW-1185">Reference proteome</keyword>
<reference evidence="1 2" key="1">
    <citation type="journal article" date="2021" name="Nat. Plants">
        <title>The Taxus genome provides insights into paclitaxel biosynthesis.</title>
        <authorList>
            <person name="Xiong X."/>
            <person name="Gou J."/>
            <person name="Liao Q."/>
            <person name="Li Y."/>
            <person name="Zhou Q."/>
            <person name="Bi G."/>
            <person name="Li C."/>
            <person name="Du R."/>
            <person name="Wang X."/>
            <person name="Sun T."/>
            <person name="Guo L."/>
            <person name="Liang H."/>
            <person name="Lu P."/>
            <person name="Wu Y."/>
            <person name="Zhang Z."/>
            <person name="Ro D.K."/>
            <person name="Shang Y."/>
            <person name="Huang S."/>
            <person name="Yan J."/>
        </authorList>
    </citation>
    <scope>NUCLEOTIDE SEQUENCE [LARGE SCALE GENOMIC DNA]</scope>
    <source>
        <strain evidence="1">Ta-2019</strain>
    </source>
</reference>
<proteinExistence type="predicted"/>
<protein>
    <submittedName>
        <fullName evidence="1">Uncharacterized protein</fullName>
    </submittedName>
</protein>
<evidence type="ECO:0000313" key="2">
    <source>
        <dbReference type="Proteomes" id="UP000824469"/>
    </source>
</evidence>
<gene>
    <name evidence="1" type="ORF">KI387_030510</name>
</gene>